<evidence type="ECO:0000313" key="3">
    <source>
        <dbReference type="Proteomes" id="UP000234681"/>
    </source>
</evidence>
<evidence type="ECO:0000313" key="2">
    <source>
        <dbReference type="EMBL" id="EDL91457.1"/>
    </source>
</evidence>
<protein>
    <submittedName>
        <fullName evidence="2">RCG56445</fullName>
    </submittedName>
</protein>
<reference evidence="3" key="1">
    <citation type="submission" date="2005-09" db="EMBL/GenBank/DDBJ databases">
        <authorList>
            <person name="Mural R.J."/>
            <person name="Li P.W."/>
            <person name="Adams M.D."/>
            <person name="Amanatides P.G."/>
            <person name="Baden-Tillson H."/>
            <person name="Barnstead M."/>
            <person name="Chin S.H."/>
            <person name="Dew I."/>
            <person name="Evans C.A."/>
            <person name="Ferriera S."/>
            <person name="Flanigan M."/>
            <person name="Fosler C."/>
            <person name="Glodek A."/>
            <person name="Gu Z."/>
            <person name="Holt R.A."/>
            <person name="Jennings D."/>
            <person name="Kraft C.L."/>
            <person name="Lu F."/>
            <person name="Nguyen T."/>
            <person name="Nusskern D.R."/>
            <person name="Pfannkoch C.M."/>
            <person name="Sitter C."/>
            <person name="Sutton G.G."/>
            <person name="Venter J.C."/>
            <person name="Wang Z."/>
            <person name="Woodage T."/>
            <person name="Zheng X.H."/>
            <person name="Zhong F."/>
        </authorList>
    </citation>
    <scope>NUCLEOTIDE SEQUENCE [LARGE SCALE GENOMIC DNA]</scope>
    <source>
        <strain>BN</strain>
        <strain evidence="3">Sprague-Dawley</strain>
    </source>
</reference>
<name>A6IBI9_RAT</name>
<sequence>MLTGVLDEKHKSEPGHQTRATRVPTRIHLKIQLAHQDSFISQMKYGWEIY</sequence>
<proteinExistence type="predicted"/>
<dbReference type="AlphaFoldDB" id="A6IBI9"/>
<evidence type="ECO:0000256" key="1">
    <source>
        <dbReference type="SAM" id="MobiDB-lite"/>
    </source>
</evidence>
<feature type="compositionally biased region" description="Basic and acidic residues" evidence="1">
    <location>
        <begin position="1"/>
        <end position="16"/>
    </location>
</feature>
<accession>A6IBI9</accession>
<gene>
    <name evidence="2" type="ORF">rCG_56445</name>
</gene>
<dbReference type="Proteomes" id="UP000234681">
    <property type="component" value="Chromosome 4"/>
</dbReference>
<dbReference type="EMBL" id="CH473957">
    <property type="protein sequence ID" value="EDL91457.1"/>
    <property type="molecule type" value="Genomic_DNA"/>
</dbReference>
<organism evidence="2 3">
    <name type="scientific">Rattus norvegicus</name>
    <name type="common">Rat</name>
    <dbReference type="NCBI Taxonomy" id="10116"/>
    <lineage>
        <taxon>Eukaryota</taxon>
        <taxon>Metazoa</taxon>
        <taxon>Chordata</taxon>
        <taxon>Craniata</taxon>
        <taxon>Vertebrata</taxon>
        <taxon>Euteleostomi</taxon>
        <taxon>Mammalia</taxon>
        <taxon>Eutheria</taxon>
        <taxon>Euarchontoglires</taxon>
        <taxon>Glires</taxon>
        <taxon>Rodentia</taxon>
        <taxon>Myomorpha</taxon>
        <taxon>Muroidea</taxon>
        <taxon>Muridae</taxon>
        <taxon>Murinae</taxon>
        <taxon>Rattus</taxon>
    </lineage>
</organism>
<feature type="region of interest" description="Disordered" evidence="1">
    <location>
        <begin position="1"/>
        <end position="23"/>
    </location>
</feature>